<name>A0A0K1PXW9_9BACT</name>
<dbReference type="EMBL" id="CP012333">
    <property type="protein sequence ID" value="AKU98357.1"/>
    <property type="molecule type" value="Genomic_DNA"/>
</dbReference>
<dbReference type="KEGG" id="llu:AKJ09_05021"/>
<evidence type="ECO:0000313" key="1">
    <source>
        <dbReference type="EMBL" id="AKU98357.1"/>
    </source>
</evidence>
<dbReference type="RefSeq" id="WP_240488562.1">
    <property type="nucleotide sequence ID" value="NZ_CP012333.1"/>
</dbReference>
<protein>
    <submittedName>
        <fullName evidence="1">Uncharacterized protein</fullName>
    </submittedName>
</protein>
<gene>
    <name evidence="1" type="ORF">AKJ09_05021</name>
</gene>
<reference evidence="1 2" key="1">
    <citation type="submission" date="2015-08" db="EMBL/GenBank/DDBJ databases">
        <authorList>
            <person name="Babu N.S."/>
            <person name="Beckwith C.J."/>
            <person name="Beseler K.G."/>
            <person name="Brison A."/>
            <person name="Carone J.V."/>
            <person name="Caskin T.P."/>
            <person name="Diamond M."/>
            <person name="Durham M.E."/>
            <person name="Foxe J.M."/>
            <person name="Go M."/>
            <person name="Henderson B.A."/>
            <person name="Jones I.B."/>
            <person name="McGettigan J.A."/>
            <person name="Micheletti S.J."/>
            <person name="Nasrallah M.E."/>
            <person name="Ortiz D."/>
            <person name="Piller C.R."/>
            <person name="Privatt S.R."/>
            <person name="Schneider S.L."/>
            <person name="Sharp S."/>
            <person name="Smith T.C."/>
            <person name="Stanton J.D."/>
            <person name="Ullery H.E."/>
            <person name="Wilson R.J."/>
            <person name="Serrano M.G."/>
            <person name="Buck G."/>
            <person name="Lee V."/>
            <person name="Wang Y."/>
            <person name="Carvalho R."/>
            <person name="Voegtly L."/>
            <person name="Shi R."/>
            <person name="Duckworth R."/>
            <person name="Johnson A."/>
            <person name="Loviza R."/>
            <person name="Walstead R."/>
            <person name="Shah Z."/>
            <person name="Kiflezghi M."/>
            <person name="Wade K."/>
            <person name="Ball S.L."/>
            <person name="Bradley K.W."/>
            <person name="Asai D.J."/>
            <person name="Bowman C.A."/>
            <person name="Russell D.A."/>
            <person name="Pope W.H."/>
            <person name="Jacobs-Sera D."/>
            <person name="Hendrix R.W."/>
            <person name="Hatfull G.F."/>
        </authorList>
    </citation>
    <scope>NUCLEOTIDE SEQUENCE [LARGE SCALE GENOMIC DNA]</scope>
    <source>
        <strain evidence="1 2">DSM 27648</strain>
    </source>
</reference>
<keyword evidence="2" id="KW-1185">Reference proteome</keyword>
<evidence type="ECO:0000313" key="2">
    <source>
        <dbReference type="Proteomes" id="UP000064967"/>
    </source>
</evidence>
<dbReference type="STRING" id="1391654.AKJ09_05021"/>
<proteinExistence type="predicted"/>
<dbReference type="Proteomes" id="UP000064967">
    <property type="component" value="Chromosome"/>
</dbReference>
<organism evidence="1 2">
    <name type="scientific">Labilithrix luteola</name>
    <dbReference type="NCBI Taxonomy" id="1391654"/>
    <lineage>
        <taxon>Bacteria</taxon>
        <taxon>Pseudomonadati</taxon>
        <taxon>Myxococcota</taxon>
        <taxon>Polyangia</taxon>
        <taxon>Polyangiales</taxon>
        <taxon>Labilitrichaceae</taxon>
        <taxon>Labilithrix</taxon>
    </lineage>
</organism>
<sequence length="79" mass="8519">MGATEHTLGSVTVVRSAKDAEVIGLAAAAQRPGRHVVDFEKRARWTPFAVLADERTLHAVTLERFPATGGSSERLATLY</sequence>
<accession>A0A0K1PXW9</accession>
<dbReference type="AlphaFoldDB" id="A0A0K1PXW9"/>